<evidence type="ECO:0000313" key="1">
    <source>
        <dbReference type="EMBL" id="MCK9798457.1"/>
    </source>
</evidence>
<reference evidence="1 2" key="2">
    <citation type="journal article" date="2023" name="Plant Pathol.">
        <title>Dismantling and reorganizing Pseudomonas marginalis sensu#lato.</title>
        <authorList>
            <person name="Sawada H."/>
            <person name="Fujikawa T."/>
            <person name="Satou M."/>
        </authorList>
    </citation>
    <scope>NUCLEOTIDE SEQUENCE [LARGE SCALE GENOMIC DNA]</scope>
    <source>
        <strain evidence="1 2">MAFF 302030</strain>
    </source>
</reference>
<proteinExistence type="predicted"/>
<dbReference type="EMBL" id="JALQCW010000026">
    <property type="protein sequence ID" value="MCK9798457.1"/>
    <property type="molecule type" value="Genomic_DNA"/>
</dbReference>
<reference evidence="1 2" key="1">
    <citation type="journal article" date="2022" name="Int. J. Syst. Evol. Microbiol.">
        <title>Pseudomonas aegrilactucae sp. nov. and Pseudomonas morbosilactucae sp. nov., pathogens causing bacterial rot of lettuce in Japan.</title>
        <authorList>
            <person name="Sawada H."/>
            <person name="Fujikawa T."/>
            <person name="Satou M."/>
        </authorList>
    </citation>
    <scope>NUCLEOTIDE SEQUENCE [LARGE SCALE GENOMIC DNA]</scope>
    <source>
        <strain evidence="1 2">MAFF 302030</strain>
    </source>
</reference>
<organism evidence="1 2">
    <name type="scientific">Pseudomonas morbosilactucae</name>
    <dbReference type="NCBI Taxonomy" id="2938197"/>
    <lineage>
        <taxon>Bacteria</taxon>
        <taxon>Pseudomonadati</taxon>
        <taxon>Pseudomonadota</taxon>
        <taxon>Gammaproteobacteria</taxon>
        <taxon>Pseudomonadales</taxon>
        <taxon>Pseudomonadaceae</taxon>
        <taxon>Pseudomonas</taxon>
    </lineage>
</organism>
<protein>
    <submittedName>
        <fullName evidence="1">Uncharacterized protein</fullName>
    </submittedName>
</protein>
<sequence>MIRQLQAYWLSDVRSSCETSDCLEATYRAQVKLLGPVPIPALPNPDQLRPLAPGQHYTVSESDNWPRFTLATFTPASIPGDQQIVDAQVIDNVLHVVLFVGRYLAGEPTYVGTLYEYRDDRPGLHAIAKDVAFVGWSSPGSNDQGIRFSGIVDGVLYYRQHIGGNLQKAMSYRLGSRSPAEESQHVFQAASNTHRHALARVREQLNESSNSLSLQYDAPTQGSYQETITDQNEPDDGWSIVNPTWSATRPVLYFDNSGAKACVWRVDVRLKVLSKIVPEHEAMSARPVDIFGREAVVYLQGGQLKFAMQPDD</sequence>
<gene>
    <name evidence="1" type="ORF">M1B34_12150</name>
</gene>
<dbReference type="AlphaFoldDB" id="A0A9X2C5Q0"/>
<evidence type="ECO:0000313" key="2">
    <source>
        <dbReference type="Proteomes" id="UP001155059"/>
    </source>
</evidence>
<comment type="caution">
    <text evidence="1">The sequence shown here is derived from an EMBL/GenBank/DDBJ whole genome shotgun (WGS) entry which is preliminary data.</text>
</comment>
<accession>A0A9X2C5Q0</accession>
<name>A0A9X2C5Q0_9PSED</name>
<dbReference type="Proteomes" id="UP001155059">
    <property type="component" value="Unassembled WGS sequence"/>
</dbReference>